<evidence type="ECO:0000256" key="3">
    <source>
        <dbReference type="ARBA" id="ARBA00023002"/>
    </source>
</evidence>
<evidence type="ECO:0000256" key="4">
    <source>
        <dbReference type="ARBA" id="ARBA00023157"/>
    </source>
</evidence>
<dbReference type="AlphaFoldDB" id="A0A077VLF4"/>
<dbReference type="PROSITE" id="PS51257">
    <property type="entry name" value="PROKAR_LIPOPROTEIN"/>
    <property type="match status" value="1"/>
</dbReference>
<dbReference type="GO" id="GO:0016853">
    <property type="term" value="F:isomerase activity"/>
    <property type="evidence" value="ECO:0007669"/>
    <property type="project" value="UniProtKB-KW"/>
</dbReference>
<dbReference type="EMBL" id="CCEH01000005">
    <property type="protein sequence ID" value="CDR27712.1"/>
    <property type="molecule type" value="Genomic_DNA"/>
</dbReference>
<organism evidence="8 9">
    <name type="scientific">Staphylococcus schweitzeri</name>
    <dbReference type="NCBI Taxonomy" id="1654388"/>
    <lineage>
        <taxon>Bacteria</taxon>
        <taxon>Bacillati</taxon>
        <taxon>Bacillota</taxon>
        <taxon>Bacilli</taxon>
        <taxon>Bacillales</taxon>
        <taxon>Staphylococcaceae</taxon>
        <taxon>Staphylococcus</taxon>
    </lineage>
</organism>
<gene>
    <name evidence="8" type="primary">bdbD</name>
    <name evidence="8" type="ORF">ERS140147_00822</name>
</gene>
<evidence type="ECO:0000256" key="1">
    <source>
        <dbReference type="ARBA" id="ARBA00005791"/>
    </source>
</evidence>
<dbReference type="Pfam" id="PF13462">
    <property type="entry name" value="Thioredoxin_4"/>
    <property type="match status" value="1"/>
</dbReference>
<name>A0A077VLF4_9STAP</name>
<keyword evidence="4" id="KW-1015">Disulfide bond</keyword>
<sequence>MTKKLITILIISMLVLTACAKKESATTSTKNGKPLIVIYGDYKCPYCKELDEKVMPKLRKHYIDNHKAEYQFVNLAFLGKDSIVGSRASHAVLMYAPKSFLDFQKQLFAAQQDENKEWLTEAVLDKQIKNLHLDKKTENKIIKDYKSKDSKSWKAAEKDKKIAKDNHIKTTPTAFINGEKVEDPYDYENYEKLLKDKIK</sequence>
<keyword evidence="2 6" id="KW-0732">Signal</keyword>
<dbReference type="Proteomes" id="UP000044616">
    <property type="component" value="Unassembled WGS sequence"/>
</dbReference>
<evidence type="ECO:0000313" key="8">
    <source>
        <dbReference type="EMBL" id="CDR27712.1"/>
    </source>
</evidence>
<evidence type="ECO:0000313" key="9">
    <source>
        <dbReference type="Proteomes" id="UP000044616"/>
    </source>
</evidence>
<dbReference type="SUPFAM" id="SSF52833">
    <property type="entry name" value="Thioredoxin-like"/>
    <property type="match status" value="1"/>
</dbReference>
<proteinExistence type="inferred from homology"/>
<dbReference type="PANTHER" id="PTHR13887:SF14">
    <property type="entry name" value="DISULFIDE BOND FORMATION PROTEIN D"/>
    <property type="match status" value="1"/>
</dbReference>
<keyword evidence="8" id="KW-0413">Isomerase</keyword>
<dbReference type="PANTHER" id="PTHR13887">
    <property type="entry name" value="GLUTATHIONE S-TRANSFERASE KAPPA"/>
    <property type="match status" value="1"/>
</dbReference>
<dbReference type="GO" id="GO:0016491">
    <property type="term" value="F:oxidoreductase activity"/>
    <property type="evidence" value="ECO:0007669"/>
    <property type="project" value="UniProtKB-KW"/>
</dbReference>
<dbReference type="InterPro" id="IPR012336">
    <property type="entry name" value="Thioredoxin-like_fold"/>
</dbReference>
<keyword evidence="5" id="KW-0676">Redox-active center</keyword>
<dbReference type="Gene3D" id="3.40.30.10">
    <property type="entry name" value="Glutaredoxin"/>
    <property type="match status" value="1"/>
</dbReference>
<accession>A0A077VLF4</accession>
<evidence type="ECO:0000256" key="6">
    <source>
        <dbReference type="SAM" id="SignalP"/>
    </source>
</evidence>
<keyword evidence="3" id="KW-0560">Oxidoreductase</keyword>
<reference evidence="8 9" key="1">
    <citation type="submission" date="2014-05" db="EMBL/GenBank/DDBJ databases">
        <authorList>
            <person name="Aslett A.Martin."/>
            <person name="De Silva Nishadi"/>
        </authorList>
    </citation>
    <scope>NUCLEOTIDE SEQUENCE [LARGE SCALE GENOMIC DNA]</scope>
</reference>
<evidence type="ECO:0000256" key="2">
    <source>
        <dbReference type="ARBA" id="ARBA00022729"/>
    </source>
</evidence>
<evidence type="ECO:0000256" key="5">
    <source>
        <dbReference type="ARBA" id="ARBA00023284"/>
    </source>
</evidence>
<dbReference type="InterPro" id="IPR036249">
    <property type="entry name" value="Thioredoxin-like_sf"/>
</dbReference>
<dbReference type="RefSeq" id="WP_047529876.1">
    <property type="nucleotide sequence ID" value="NZ_CCEH01000005.1"/>
</dbReference>
<protein>
    <submittedName>
        <fullName evidence="8">Protein-disulfide isomerase, DsbA-like protein</fullName>
    </submittedName>
</protein>
<feature type="signal peptide" evidence="6">
    <location>
        <begin position="1"/>
        <end position="20"/>
    </location>
</feature>
<evidence type="ECO:0000259" key="7">
    <source>
        <dbReference type="Pfam" id="PF13462"/>
    </source>
</evidence>
<feature type="domain" description="Thioredoxin-like fold" evidence="7">
    <location>
        <begin position="32"/>
        <end position="196"/>
    </location>
</feature>
<comment type="similarity">
    <text evidence="1">Belongs to the thioredoxin family. DsbA subfamily.</text>
</comment>
<feature type="chain" id="PRO_5009743920" evidence="6">
    <location>
        <begin position="21"/>
        <end position="199"/>
    </location>
</feature>